<dbReference type="InterPro" id="IPR013784">
    <property type="entry name" value="Carb-bd-like_fold"/>
</dbReference>
<evidence type="ECO:0000313" key="1">
    <source>
        <dbReference type="EMBL" id="MDY7225995.1"/>
    </source>
</evidence>
<name>A0ABU5GXT2_9BACT</name>
<dbReference type="PROSITE" id="PS51257">
    <property type="entry name" value="PROKAR_LIPOPROTEIN"/>
    <property type="match status" value="1"/>
</dbReference>
<dbReference type="Proteomes" id="UP001291309">
    <property type="component" value="Unassembled WGS sequence"/>
</dbReference>
<keyword evidence="2" id="KW-1185">Reference proteome</keyword>
<dbReference type="RefSeq" id="WP_321544717.1">
    <property type="nucleotide sequence ID" value="NZ_JAXIVS010000002.1"/>
</dbReference>
<accession>A0ABU5GXT2</accession>
<proteinExistence type="predicted"/>
<evidence type="ECO:0000313" key="2">
    <source>
        <dbReference type="Proteomes" id="UP001291309"/>
    </source>
</evidence>
<protein>
    <submittedName>
        <fullName evidence="1">Carboxypeptidase-like regulatory domain-containing protein</fullName>
    </submittedName>
</protein>
<organism evidence="1 2">
    <name type="scientific">Hyalangium rubrum</name>
    <dbReference type="NCBI Taxonomy" id="3103134"/>
    <lineage>
        <taxon>Bacteria</taxon>
        <taxon>Pseudomonadati</taxon>
        <taxon>Myxococcota</taxon>
        <taxon>Myxococcia</taxon>
        <taxon>Myxococcales</taxon>
        <taxon>Cystobacterineae</taxon>
        <taxon>Archangiaceae</taxon>
        <taxon>Hyalangium</taxon>
    </lineage>
</organism>
<dbReference type="Pfam" id="PF13620">
    <property type="entry name" value="CarboxypepD_reg"/>
    <property type="match status" value="1"/>
</dbReference>
<comment type="caution">
    <text evidence="1">The sequence shown here is derived from an EMBL/GenBank/DDBJ whole genome shotgun (WGS) entry which is preliminary data.</text>
</comment>
<dbReference type="EMBL" id="JAXIVS010000002">
    <property type="protein sequence ID" value="MDY7225995.1"/>
    <property type="molecule type" value="Genomic_DNA"/>
</dbReference>
<sequence>MKKLVMAAVVPLLAFGCGDDPVDANGDGIADGVQTPDNVSVVVPAKPKGTVSGQVLTTQHKPLAGANVSMTIGSDLATKVAQTDAEGNFAFKDIPGGAQVLLTFAKDGYAPLRAVGRVPVEAGNIPINDGNASFGPVVLSESNGTVKFTLISPTGRPAEGVRATLQVESAGTVLFGPTDSTSSTVVAEATADNQGIVTFNNVPPPAEIDRITTSAVYKLIVYAHDANGDGILESNGRTVSYSGSGLLTGANAKPLSLAFTYDPVEALAVEHSNLAVLRGGSTVPQYNMLKTGESVYIVFNQPVQTNSVVVGLTDEYGKESLPINKAVTNGGTVLTLSPQSVLPGKEYNLYYRAVSLNGDSFSSDTISFFGGDVASPQPISVESVRFQEANNTNNGTIDSSVTAGGGEDVYVNFNQVMKARVGTQFAVVYFHADLNNSNTIGDAVGERNPLTGKTLSPNSGFPLVSAEPLAPIATRTPAERPVFNFAASGYTTRFRFRYTGNYSNGTTTVPYTSLNPTSNFPMFIAFAALDPTVDAYESGWGVSQTADITVNGSTITPIAVPVATP</sequence>
<dbReference type="SUPFAM" id="SSF49452">
    <property type="entry name" value="Starch-binding domain-like"/>
    <property type="match status" value="1"/>
</dbReference>
<gene>
    <name evidence="1" type="ORF">SYV04_06355</name>
</gene>
<reference evidence="1 2" key="1">
    <citation type="submission" date="2023-12" db="EMBL/GenBank/DDBJ databases">
        <title>the genome sequence of Hyalangium sp. s54d21.</title>
        <authorList>
            <person name="Zhang X."/>
        </authorList>
    </citation>
    <scope>NUCLEOTIDE SEQUENCE [LARGE SCALE GENOMIC DNA]</scope>
    <source>
        <strain evidence="2">s54d21</strain>
    </source>
</reference>
<dbReference type="Gene3D" id="2.60.40.1120">
    <property type="entry name" value="Carboxypeptidase-like, regulatory domain"/>
    <property type="match status" value="1"/>
</dbReference>